<proteinExistence type="predicted"/>
<sequence>MPRAWRVPRVARRKPIIPQRGPGGLRGPIGVIELERFSEATLSRWTEVSQDLDELNASLFFGTQPEQRRLRPQLIGAIEKAEPICLDESNWVRFVTYQYSFSPLSAAGSLLAYGGRFNAGADLDLGTLDAWPCLYLAEDDETAFREKFQVASATLANGLRPEDLALARPESYAKVVVTVCLHRVFDMTSPESLRDLAGVLGRIKMPTRARELKKKLRIPDGALKMVNTGQMLYNAVFANWRTLPVQFGLPAPSHVVAELVRAAGYEAILFRSTKGGGRCVAVFPDLIDSGSFIELANPAPSEVRHTRLDAGSADALSGWEELPIRRRGEARST</sequence>
<protein>
    <submittedName>
        <fullName evidence="2">RES domain-containing protein</fullName>
    </submittedName>
</protein>
<name>A0A5C8P1Y8_9BURK</name>
<dbReference type="AlphaFoldDB" id="A0A5C8P1Y8"/>
<dbReference type="InterPro" id="IPR014914">
    <property type="entry name" value="RES_dom"/>
</dbReference>
<comment type="caution">
    <text evidence="2">The sequence shown here is derived from an EMBL/GenBank/DDBJ whole genome shotgun (WGS) entry which is preliminary data.</text>
</comment>
<feature type="domain" description="RES" evidence="1">
    <location>
        <begin position="96"/>
        <end position="284"/>
    </location>
</feature>
<dbReference type="Pfam" id="PF08808">
    <property type="entry name" value="RES"/>
    <property type="match status" value="1"/>
</dbReference>
<keyword evidence="3" id="KW-1185">Reference proteome</keyword>
<dbReference type="OrthoDB" id="9151154at2"/>
<dbReference type="EMBL" id="VDUY01000002">
    <property type="protein sequence ID" value="TXL67256.1"/>
    <property type="molecule type" value="Genomic_DNA"/>
</dbReference>
<dbReference type="Proteomes" id="UP000321548">
    <property type="component" value="Unassembled WGS sequence"/>
</dbReference>
<gene>
    <name evidence="2" type="ORF">FHP08_06510</name>
</gene>
<evidence type="ECO:0000259" key="1">
    <source>
        <dbReference type="Pfam" id="PF08808"/>
    </source>
</evidence>
<evidence type="ECO:0000313" key="2">
    <source>
        <dbReference type="EMBL" id="TXL67256.1"/>
    </source>
</evidence>
<evidence type="ECO:0000313" key="3">
    <source>
        <dbReference type="Proteomes" id="UP000321548"/>
    </source>
</evidence>
<reference evidence="2 3" key="1">
    <citation type="submission" date="2019-06" db="EMBL/GenBank/DDBJ databases">
        <title>Quisquiliibacterium sp. nov., isolated from a maize field.</title>
        <authorList>
            <person name="Lin S.-Y."/>
            <person name="Tsai C.-F."/>
            <person name="Young C.-C."/>
        </authorList>
    </citation>
    <scope>NUCLEOTIDE SEQUENCE [LARGE SCALE GENOMIC DNA]</scope>
    <source>
        <strain evidence="2 3">CC-CFT501</strain>
    </source>
</reference>
<organism evidence="2 3">
    <name type="scientific">Zeimonas arvi</name>
    <dbReference type="NCBI Taxonomy" id="2498847"/>
    <lineage>
        <taxon>Bacteria</taxon>
        <taxon>Pseudomonadati</taxon>
        <taxon>Pseudomonadota</taxon>
        <taxon>Betaproteobacteria</taxon>
        <taxon>Burkholderiales</taxon>
        <taxon>Burkholderiaceae</taxon>
        <taxon>Zeimonas</taxon>
    </lineage>
</organism>
<accession>A0A5C8P1Y8</accession>